<comment type="caution">
    <text evidence="2">The sequence shown here is derived from an EMBL/GenBank/DDBJ whole genome shotgun (WGS) entry which is preliminary data.</text>
</comment>
<sequence length="244" mass="27267">MSLIAKDAYTKLSTDLRESDAMSILMEDFPSICKHDPLDVQMNFIKDHFVVTGKKIRLEYVLETMYYGALPVEKGRKTKRKALAKDEYLGDAPEQPAKKAKRAKKVEAAIHENIVGPTIATIQEEVEDLEADKILTKRTRSGKSAATSQAAPNQPSIPEKKRRQAIRKLKLADYVMEEEDQIEATTDLVSRELKKKKDEEESSLQKDAEVAASLPKALEIAKDIEVPASSIVREDVGTDAQEVI</sequence>
<proteinExistence type="predicted"/>
<feature type="region of interest" description="Disordered" evidence="1">
    <location>
        <begin position="138"/>
        <end position="163"/>
    </location>
</feature>
<dbReference type="AlphaFoldDB" id="A0A396ILP4"/>
<dbReference type="Proteomes" id="UP000265566">
    <property type="component" value="Chromosome 3"/>
</dbReference>
<evidence type="ECO:0000313" key="3">
    <source>
        <dbReference type="Proteomes" id="UP000265566"/>
    </source>
</evidence>
<organism evidence="2 3">
    <name type="scientific">Medicago truncatula</name>
    <name type="common">Barrel medic</name>
    <name type="synonym">Medicago tribuloides</name>
    <dbReference type="NCBI Taxonomy" id="3880"/>
    <lineage>
        <taxon>Eukaryota</taxon>
        <taxon>Viridiplantae</taxon>
        <taxon>Streptophyta</taxon>
        <taxon>Embryophyta</taxon>
        <taxon>Tracheophyta</taxon>
        <taxon>Spermatophyta</taxon>
        <taxon>Magnoliopsida</taxon>
        <taxon>eudicotyledons</taxon>
        <taxon>Gunneridae</taxon>
        <taxon>Pentapetalae</taxon>
        <taxon>rosids</taxon>
        <taxon>fabids</taxon>
        <taxon>Fabales</taxon>
        <taxon>Fabaceae</taxon>
        <taxon>Papilionoideae</taxon>
        <taxon>50 kb inversion clade</taxon>
        <taxon>NPAAA clade</taxon>
        <taxon>Hologalegina</taxon>
        <taxon>IRL clade</taxon>
        <taxon>Trifolieae</taxon>
        <taxon>Medicago</taxon>
    </lineage>
</organism>
<name>A0A396ILP4_MEDTR</name>
<accession>A0A396ILP4</accession>
<dbReference type="Gramene" id="rna14633">
    <property type="protein sequence ID" value="RHN66606.1"/>
    <property type="gene ID" value="gene14633"/>
</dbReference>
<evidence type="ECO:0000256" key="1">
    <source>
        <dbReference type="SAM" id="MobiDB-lite"/>
    </source>
</evidence>
<feature type="compositionally biased region" description="Polar residues" evidence="1">
    <location>
        <begin position="142"/>
        <end position="156"/>
    </location>
</feature>
<dbReference type="EMBL" id="PSQE01000003">
    <property type="protein sequence ID" value="RHN66606.1"/>
    <property type="molecule type" value="Genomic_DNA"/>
</dbReference>
<protein>
    <submittedName>
        <fullName evidence="2">Uncharacterized protein</fullName>
    </submittedName>
</protein>
<reference evidence="3" key="1">
    <citation type="journal article" date="2018" name="Nat. Plants">
        <title>Whole-genome landscape of Medicago truncatula symbiotic genes.</title>
        <authorList>
            <person name="Pecrix Y."/>
            <person name="Staton S.E."/>
            <person name="Sallet E."/>
            <person name="Lelandais-Briere C."/>
            <person name="Moreau S."/>
            <person name="Carrere S."/>
            <person name="Blein T."/>
            <person name="Jardinaud M.F."/>
            <person name="Latrasse D."/>
            <person name="Zouine M."/>
            <person name="Zahm M."/>
            <person name="Kreplak J."/>
            <person name="Mayjonade B."/>
            <person name="Satge C."/>
            <person name="Perez M."/>
            <person name="Cauet S."/>
            <person name="Marande W."/>
            <person name="Chantry-Darmon C."/>
            <person name="Lopez-Roques C."/>
            <person name="Bouchez O."/>
            <person name="Berard A."/>
            <person name="Debelle F."/>
            <person name="Munos S."/>
            <person name="Bendahmane A."/>
            <person name="Berges H."/>
            <person name="Niebel A."/>
            <person name="Buitink J."/>
            <person name="Frugier F."/>
            <person name="Benhamed M."/>
            <person name="Crespi M."/>
            <person name="Gouzy J."/>
            <person name="Gamas P."/>
        </authorList>
    </citation>
    <scope>NUCLEOTIDE SEQUENCE [LARGE SCALE GENOMIC DNA]</scope>
    <source>
        <strain evidence="3">cv. Jemalong A17</strain>
    </source>
</reference>
<evidence type="ECO:0000313" key="2">
    <source>
        <dbReference type="EMBL" id="RHN66606.1"/>
    </source>
</evidence>
<gene>
    <name evidence="2" type="ORF">MtrunA17_Chr3g0093061</name>
</gene>